<feature type="compositionally biased region" description="Basic and acidic residues" evidence="1">
    <location>
        <begin position="105"/>
        <end position="116"/>
    </location>
</feature>
<gene>
    <name evidence="2" type="ordered locus">STAUR_4809</name>
</gene>
<protein>
    <submittedName>
        <fullName evidence="2">Conserved uncharacterized protein</fullName>
    </submittedName>
</protein>
<reference evidence="2 3" key="1">
    <citation type="journal article" date="2011" name="Mol. Biol. Evol.">
        <title>Comparative genomic analysis of fruiting body formation in Myxococcales.</title>
        <authorList>
            <person name="Huntley S."/>
            <person name="Hamann N."/>
            <person name="Wegener-Feldbrugge S."/>
            <person name="Treuner-Lange A."/>
            <person name="Kube M."/>
            <person name="Reinhardt R."/>
            <person name="Klages S."/>
            <person name="Muller R."/>
            <person name="Ronning C.M."/>
            <person name="Nierman W.C."/>
            <person name="Sogaard-Andersen L."/>
        </authorList>
    </citation>
    <scope>NUCLEOTIDE SEQUENCE [LARGE SCALE GENOMIC DNA]</scope>
    <source>
        <strain evidence="2 3">DW4/3-1</strain>
    </source>
</reference>
<dbReference type="KEGG" id="sur:STAUR_4809"/>
<dbReference type="HOGENOM" id="CLU_1730299_0_0_7"/>
<evidence type="ECO:0000256" key="1">
    <source>
        <dbReference type="SAM" id="MobiDB-lite"/>
    </source>
</evidence>
<evidence type="ECO:0000313" key="2">
    <source>
        <dbReference type="EMBL" id="ADO72587.1"/>
    </source>
</evidence>
<organism evidence="2 3">
    <name type="scientific">Stigmatella aurantiaca (strain DW4/3-1)</name>
    <dbReference type="NCBI Taxonomy" id="378806"/>
    <lineage>
        <taxon>Bacteria</taxon>
        <taxon>Pseudomonadati</taxon>
        <taxon>Myxococcota</taxon>
        <taxon>Myxococcia</taxon>
        <taxon>Myxococcales</taxon>
        <taxon>Cystobacterineae</taxon>
        <taxon>Archangiaceae</taxon>
        <taxon>Stigmatella</taxon>
    </lineage>
</organism>
<proteinExistence type="predicted"/>
<keyword evidence="3" id="KW-1185">Reference proteome</keyword>
<dbReference type="AlphaFoldDB" id="E3FCT9"/>
<evidence type="ECO:0000313" key="3">
    <source>
        <dbReference type="Proteomes" id="UP000001351"/>
    </source>
</evidence>
<dbReference type="EMBL" id="CP002271">
    <property type="protein sequence ID" value="ADO72587.1"/>
    <property type="molecule type" value="Genomic_DNA"/>
</dbReference>
<accession>E3FCT9</accession>
<sequence>MTGMHFGRLAGRADCITIILYRTATSGTTVTFLTQGEASLVGWWISGRSHRRCVPMRPVGSWLSFKESQDRRAGVGRWAYTPGYVGPRESEPMLDAFIIEEIKRRERSREERERPGIELPLPVPVDRPRQRTETEDEDKPPRGVVIIDLLA</sequence>
<feature type="region of interest" description="Disordered" evidence="1">
    <location>
        <begin position="105"/>
        <end position="144"/>
    </location>
</feature>
<name>E3FCT9_STIAD</name>
<dbReference type="eggNOG" id="ENOG50321J6">
    <property type="taxonomic scope" value="Bacteria"/>
</dbReference>
<dbReference type="STRING" id="378806.STAUR_4809"/>
<dbReference type="Proteomes" id="UP000001351">
    <property type="component" value="Chromosome"/>
</dbReference>